<dbReference type="PANTHER" id="PTHR10778:SF10">
    <property type="entry name" value="SOLUTE CARRIER FAMILY 35 MEMBER B1"/>
    <property type="match status" value="1"/>
</dbReference>
<feature type="transmembrane region" description="Helical" evidence="8">
    <location>
        <begin position="307"/>
        <end position="335"/>
    </location>
</feature>
<evidence type="ECO:0000256" key="1">
    <source>
        <dbReference type="ARBA" id="ARBA00004477"/>
    </source>
</evidence>
<keyword evidence="3" id="KW-0813">Transport</keyword>
<gene>
    <name evidence="9" type="ORF">DEA37_0013000</name>
</gene>
<dbReference type="InterPro" id="IPR037185">
    <property type="entry name" value="EmrE-like"/>
</dbReference>
<dbReference type="Pfam" id="PF08449">
    <property type="entry name" value="UAA"/>
    <property type="match status" value="1"/>
</dbReference>
<dbReference type="GO" id="GO:0005460">
    <property type="term" value="F:UDP-glucose transmembrane transporter activity"/>
    <property type="evidence" value="ECO:0007669"/>
    <property type="project" value="TreeGrafter"/>
</dbReference>
<evidence type="ECO:0000313" key="10">
    <source>
        <dbReference type="Proteomes" id="UP000324629"/>
    </source>
</evidence>
<feature type="transmembrane region" description="Helical" evidence="8">
    <location>
        <begin position="27"/>
        <end position="47"/>
    </location>
</feature>
<dbReference type="SUPFAM" id="SSF103481">
    <property type="entry name" value="Multidrug resistance efflux transporter EmrE"/>
    <property type="match status" value="1"/>
</dbReference>
<comment type="subcellular location">
    <subcellularLocation>
        <location evidence="1">Endoplasmic reticulum membrane</location>
        <topology evidence="1">Multi-pass membrane protein</topology>
    </subcellularLocation>
</comment>
<keyword evidence="6 8" id="KW-1133">Transmembrane helix</keyword>
<dbReference type="InterPro" id="IPR013657">
    <property type="entry name" value="SCL35B1-4/HUT1"/>
</dbReference>
<dbReference type="Proteomes" id="UP000324629">
    <property type="component" value="Unassembled WGS sequence"/>
</dbReference>
<dbReference type="EMBL" id="QNGE01000714">
    <property type="protein sequence ID" value="KAA3679517.1"/>
    <property type="molecule type" value="Genomic_DNA"/>
</dbReference>
<dbReference type="GO" id="GO:0005459">
    <property type="term" value="F:UDP-galactose transmembrane transporter activity"/>
    <property type="evidence" value="ECO:0007669"/>
    <property type="project" value="TreeGrafter"/>
</dbReference>
<evidence type="ECO:0000256" key="3">
    <source>
        <dbReference type="ARBA" id="ARBA00022448"/>
    </source>
</evidence>
<keyword evidence="4 8" id="KW-0812">Transmembrane</keyword>
<feature type="transmembrane region" description="Helical" evidence="8">
    <location>
        <begin position="254"/>
        <end position="274"/>
    </location>
</feature>
<protein>
    <submittedName>
        <fullName evidence="9">Solute carrier family 35 (UDP-galactose transporter), member B1</fullName>
    </submittedName>
</protein>
<keyword evidence="10" id="KW-1185">Reference proteome</keyword>
<organism evidence="9 10">
    <name type="scientific">Paragonimus westermani</name>
    <dbReference type="NCBI Taxonomy" id="34504"/>
    <lineage>
        <taxon>Eukaryota</taxon>
        <taxon>Metazoa</taxon>
        <taxon>Spiralia</taxon>
        <taxon>Lophotrochozoa</taxon>
        <taxon>Platyhelminthes</taxon>
        <taxon>Trematoda</taxon>
        <taxon>Digenea</taxon>
        <taxon>Plagiorchiida</taxon>
        <taxon>Troglotremata</taxon>
        <taxon>Troglotrematidae</taxon>
        <taxon>Paragonimus</taxon>
    </lineage>
</organism>
<comment type="similarity">
    <text evidence="2">Belongs to the nucleotide-sugar transporter family. SLC35B subfamily.</text>
</comment>
<keyword evidence="7 8" id="KW-0472">Membrane</keyword>
<evidence type="ECO:0000256" key="7">
    <source>
        <dbReference type="ARBA" id="ARBA00023136"/>
    </source>
</evidence>
<dbReference type="AlphaFoldDB" id="A0A5J4NV01"/>
<feature type="transmembrane region" description="Helical" evidence="8">
    <location>
        <begin position="178"/>
        <end position="198"/>
    </location>
</feature>
<reference evidence="9 10" key="1">
    <citation type="journal article" date="2019" name="Gigascience">
        <title>Whole-genome sequence of the oriental lung fluke Paragonimus westermani.</title>
        <authorList>
            <person name="Oey H."/>
            <person name="Zakrzewski M."/>
            <person name="Narain K."/>
            <person name="Devi K.R."/>
            <person name="Agatsuma T."/>
            <person name="Nawaratna S."/>
            <person name="Gobert G.N."/>
            <person name="Jones M.K."/>
            <person name="Ragan M.A."/>
            <person name="McManus D.P."/>
            <person name="Krause L."/>
        </authorList>
    </citation>
    <scope>NUCLEOTIDE SEQUENCE [LARGE SCALE GENOMIC DNA]</scope>
    <source>
        <strain evidence="9 10">IND2009</strain>
    </source>
</reference>
<dbReference type="GO" id="GO:0000139">
    <property type="term" value="C:Golgi membrane"/>
    <property type="evidence" value="ECO:0007669"/>
    <property type="project" value="TreeGrafter"/>
</dbReference>
<evidence type="ECO:0000256" key="4">
    <source>
        <dbReference type="ARBA" id="ARBA00022692"/>
    </source>
</evidence>
<sequence>MQRGIALHCATVNYSWRIPMSARLREVAFLLFCALGVFFSYLFYGILQEKMYVFRCIFFCFFKARNPDMEYSVMNSTQKVWNEPRGPVSESKFALCGFTYIGAMFASNYSLKFVSYPTQVISKSVKPIPVMFLNVLLAKRNYPLRKYLFVIMISAGVILFMYKNTASNNPAIFGFGEFLLVPLFCGYHSILQIISLLLDGLTGGVQESLSKYKIGPYTLMLHMNLWSLLYLASALIATGEVFLFVQFVHRHPVILTNVALFGLMSAIGQSPSFLSPHCIQIFLFTLLTNFGSLMCAIVTTTRKFFTVLASIILFSHAMSTSQWIGTLLVFAGIFFDQFYGRAPQKLHKCKTKDDCAYQEIALSKNDGNKLKSP</sequence>
<proteinExistence type="inferred from homology"/>
<evidence type="ECO:0000256" key="6">
    <source>
        <dbReference type="ARBA" id="ARBA00022989"/>
    </source>
</evidence>
<keyword evidence="5" id="KW-0256">Endoplasmic reticulum</keyword>
<evidence type="ECO:0000256" key="8">
    <source>
        <dbReference type="SAM" id="Phobius"/>
    </source>
</evidence>
<feature type="transmembrane region" description="Helical" evidence="8">
    <location>
        <begin position="281"/>
        <end position="301"/>
    </location>
</feature>
<dbReference type="GO" id="GO:0005789">
    <property type="term" value="C:endoplasmic reticulum membrane"/>
    <property type="evidence" value="ECO:0007669"/>
    <property type="project" value="UniProtKB-SubCell"/>
</dbReference>
<evidence type="ECO:0000256" key="5">
    <source>
        <dbReference type="ARBA" id="ARBA00022824"/>
    </source>
</evidence>
<dbReference type="PANTHER" id="PTHR10778">
    <property type="entry name" value="SOLUTE CARRIER FAMILY 35 MEMBER B"/>
    <property type="match status" value="1"/>
</dbReference>
<comment type="caution">
    <text evidence="9">The sequence shown here is derived from an EMBL/GenBank/DDBJ whole genome shotgun (WGS) entry which is preliminary data.</text>
</comment>
<feature type="transmembrane region" description="Helical" evidence="8">
    <location>
        <begin position="219"/>
        <end position="248"/>
    </location>
</feature>
<name>A0A5J4NV01_9TREM</name>
<evidence type="ECO:0000313" key="9">
    <source>
        <dbReference type="EMBL" id="KAA3679517.1"/>
    </source>
</evidence>
<feature type="transmembrane region" description="Helical" evidence="8">
    <location>
        <begin position="147"/>
        <end position="166"/>
    </location>
</feature>
<accession>A0A5J4NV01</accession>
<evidence type="ECO:0000256" key="2">
    <source>
        <dbReference type="ARBA" id="ARBA00010694"/>
    </source>
</evidence>